<proteinExistence type="predicted"/>
<evidence type="ECO:0000313" key="3">
    <source>
        <dbReference type="Proteomes" id="UP000682134"/>
    </source>
</evidence>
<sequence>MIIFQNKHVTVFQSPLYQTNSTVIETDDCLLVVDPTYLPHEIQEIQEYVEKRKQNKKVYLFITHGDFDHIVGYSAFPDAICIGSIDLKNHPQKDKKIETANQFDRDFFIERDIPFTFPELDIVIYEDGQQIKEGNTTLTFYTSLGHTKDGLFAVVEELGIWIAGDYLSNFELPFAYYSVKDYFSTLNKATNILNSYQISLLVPGHGKVSTDPKEIEQRINVAKSFLLRLKEAVLQNDDDEINKLEKEILFPSDFTRDCHQTNIQLIKQEFTHV</sequence>
<dbReference type="SUPFAM" id="SSF56281">
    <property type="entry name" value="Metallo-hydrolase/oxidoreductase"/>
    <property type="match status" value="1"/>
</dbReference>
<reference evidence="2" key="1">
    <citation type="submission" date="2021-04" db="EMBL/GenBank/DDBJ databases">
        <title>Genome seq and assembly of Bacillus sp.</title>
        <authorList>
            <person name="Chhetri G."/>
        </authorList>
    </citation>
    <scope>NUCLEOTIDE SEQUENCE</scope>
    <source>
        <strain evidence="2">RG28</strain>
    </source>
</reference>
<dbReference type="EMBL" id="JAGIYQ010000001">
    <property type="protein sequence ID" value="MBP0724020.1"/>
    <property type="molecule type" value="Genomic_DNA"/>
</dbReference>
<evidence type="ECO:0000313" key="2">
    <source>
        <dbReference type="EMBL" id="MBP0724020.1"/>
    </source>
</evidence>
<dbReference type="InterPro" id="IPR036866">
    <property type="entry name" value="RibonucZ/Hydroxyglut_hydro"/>
</dbReference>
<evidence type="ECO:0000259" key="1">
    <source>
        <dbReference type="SMART" id="SM00849"/>
    </source>
</evidence>
<protein>
    <submittedName>
        <fullName evidence="2">MBL fold metallo-hydrolase</fullName>
    </submittedName>
</protein>
<dbReference type="AlphaFoldDB" id="A0A940NM27"/>
<feature type="domain" description="Metallo-beta-lactamase" evidence="1">
    <location>
        <begin position="18"/>
        <end position="205"/>
    </location>
</feature>
<gene>
    <name evidence="2" type="ORF">J5Y03_02335</name>
</gene>
<accession>A0A940NM27</accession>
<dbReference type="Gene3D" id="3.60.15.10">
    <property type="entry name" value="Ribonuclease Z/Hydroxyacylglutathione hydrolase-like"/>
    <property type="match status" value="1"/>
</dbReference>
<dbReference type="SMART" id="SM00849">
    <property type="entry name" value="Lactamase_B"/>
    <property type="match status" value="1"/>
</dbReference>
<comment type="caution">
    <text evidence="2">The sequence shown here is derived from an EMBL/GenBank/DDBJ whole genome shotgun (WGS) entry which is preliminary data.</text>
</comment>
<dbReference type="Pfam" id="PF00753">
    <property type="entry name" value="Lactamase_B"/>
    <property type="match status" value="1"/>
</dbReference>
<keyword evidence="3" id="KW-1185">Reference proteome</keyword>
<dbReference type="InterPro" id="IPR050662">
    <property type="entry name" value="Sec-metab_biosynth-thioest"/>
</dbReference>
<dbReference type="PANTHER" id="PTHR23131:SF0">
    <property type="entry name" value="ENDORIBONUCLEASE LACTB2"/>
    <property type="match status" value="1"/>
</dbReference>
<dbReference type="RefSeq" id="WP_209402032.1">
    <property type="nucleotide sequence ID" value="NZ_JAGIYQ010000001.1"/>
</dbReference>
<dbReference type="InterPro" id="IPR001279">
    <property type="entry name" value="Metallo-B-lactamas"/>
</dbReference>
<name>A0A940NM27_9BACI</name>
<dbReference type="PANTHER" id="PTHR23131">
    <property type="entry name" value="ENDORIBONUCLEASE LACTB2"/>
    <property type="match status" value="1"/>
</dbReference>
<organism evidence="2 3">
    <name type="scientific">Gottfriedia endophytica</name>
    <dbReference type="NCBI Taxonomy" id="2820819"/>
    <lineage>
        <taxon>Bacteria</taxon>
        <taxon>Bacillati</taxon>
        <taxon>Bacillota</taxon>
        <taxon>Bacilli</taxon>
        <taxon>Bacillales</taxon>
        <taxon>Bacillaceae</taxon>
        <taxon>Gottfriedia</taxon>
    </lineage>
</organism>
<dbReference type="Proteomes" id="UP000682134">
    <property type="component" value="Unassembled WGS sequence"/>
</dbReference>